<proteinExistence type="predicted"/>
<comment type="caution">
    <text evidence="2">The sequence shown here is derived from an EMBL/GenBank/DDBJ whole genome shotgun (WGS) entry which is preliminary data.</text>
</comment>
<dbReference type="NCBIfam" id="NF047646">
    <property type="entry name" value="REP_Tyr_transpos"/>
    <property type="match status" value="1"/>
</dbReference>
<dbReference type="SUPFAM" id="SSF143422">
    <property type="entry name" value="Transposase IS200-like"/>
    <property type="match status" value="1"/>
</dbReference>
<dbReference type="InterPro" id="IPR002686">
    <property type="entry name" value="Transposase_17"/>
</dbReference>
<organism evidence="2 3">
    <name type="scientific">Albidovulum salinarum</name>
    <dbReference type="NCBI Taxonomy" id="2984153"/>
    <lineage>
        <taxon>Bacteria</taxon>
        <taxon>Pseudomonadati</taxon>
        <taxon>Pseudomonadota</taxon>
        <taxon>Alphaproteobacteria</taxon>
        <taxon>Rhodobacterales</taxon>
        <taxon>Paracoccaceae</taxon>
        <taxon>Albidovulum</taxon>
    </lineage>
</organism>
<dbReference type="SMART" id="SM01321">
    <property type="entry name" value="Y1_Tnp"/>
    <property type="match status" value="1"/>
</dbReference>
<dbReference type="Proteomes" id="UP001209535">
    <property type="component" value="Unassembled WGS sequence"/>
</dbReference>
<gene>
    <name evidence="2" type="ORF">OEZ60_20655</name>
</gene>
<dbReference type="Gene3D" id="3.30.70.1290">
    <property type="entry name" value="Transposase IS200-like"/>
    <property type="match status" value="1"/>
</dbReference>
<sequence length="173" mass="19731">MPRYRRPRVPGATIFFTVALGQRGSGLLVREVGRLREAVAITRGERPFGIDAFVVMPDHVHCVWTLPEGDADYSVRCGAIKARFTRGLPAGRTRESHEALREKGIWQRRYWEHHIRDEADYVAHVRYCWINPVKYGFVGKPTDWPYSSIHRDIKRGLVAPEGSGMVPEGDFGE</sequence>
<dbReference type="InterPro" id="IPR052715">
    <property type="entry name" value="RAYT_transposase"/>
</dbReference>
<name>A0ABT2X9H2_9RHOB</name>
<dbReference type="InterPro" id="IPR036515">
    <property type="entry name" value="Transposase_17_sf"/>
</dbReference>
<evidence type="ECO:0000313" key="2">
    <source>
        <dbReference type="EMBL" id="MCU9850399.1"/>
    </source>
</evidence>
<dbReference type="RefSeq" id="WP_263340524.1">
    <property type="nucleotide sequence ID" value="NZ_JAOVQO010000029.1"/>
</dbReference>
<dbReference type="EMBL" id="JAOVQO010000029">
    <property type="protein sequence ID" value="MCU9850399.1"/>
    <property type="molecule type" value="Genomic_DNA"/>
</dbReference>
<evidence type="ECO:0000313" key="3">
    <source>
        <dbReference type="Proteomes" id="UP001209535"/>
    </source>
</evidence>
<keyword evidence="3" id="KW-1185">Reference proteome</keyword>
<reference evidence="2 3" key="1">
    <citation type="submission" date="2022-10" db="EMBL/GenBank/DDBJ databases">
        <title>Defluviimonas sp. nov., isolated from ocean surface sediments.</title>
        <authorList>
            <person name="He W."/>
            <person name="Wang L."/>
            <person name="Zhang D.-F."/>
        </authorList>
    </citation>
    <scope>NUCLEOTIDE SEQUENCE [LARGE SCALE GENOMIC DNA]</scope>
    <source>
        <strain evidence="2 3">WL0024</strain>
    </source>
</reference>
<dbReference type="PANTHER" id="PTHR36966">
    <property type="entry name" value="REP-ASSOCIATED TYROSINE TRANSPOSASE"/>
    <property type="match status" value="1"/>
</dbReference>
<protein>
    <submittedName>
        <fullName evidence="2">Transposase</fullName>
    </submittedName>
</protein>
<evidence type="ECO:0000259" key="1">
    <source>
        <dbReference type="SMART" id="SM01321"/>
    </source>
</evidence>
<feature type="domain" description="Transposase IS200-like" evidence="1">
    <location>
        <begin position="9"/>
        <end position="131"/>
    </location>
</feature>
<accession>A0ABT2X9H2</accession>
<dbReference type="PANTHER" id="PTHR36966:SF1">
    <property type="entry name" value="REP-ASSOCIATED TYROSINE TRANSPOSASE"/>
    <property type="match status" value="1"/>
</dbReference>